<feature type="non-terminal residue" evidence="2">
    <location>
        <position position="1"/>
    </location>
</feature>
<accession>A0A9X0A1X0</accession>
<dbReference type="Proteomes" id="UP001163046">
    <property type="component" value="Unassembled WGS sequence"/>
</dbReference>
<name>A0A9X0A1X0_9CNID</name>
<evidence type="ECO:0000313" key="3">
    <source>
        <dbReference type="Proteomes" id="UP001163046"/>
    </source>
</evidence>
<keyword evidence="3" id="KW-1185">Reference proteome</keyword>
<organism evidence="2 3">
    <name type="scientific">Desmophyllum pertusum</name>
    <dbReference type="NCBI Taxonomy" id="174260"/>
    <lineage>
        <taxon>Eukaryota</taxon>
        <taxon>Metazoa</taxon>
        <taxon>Cnidaria</taxon>
        <taxon>Anthozoa</taxon>
        <taxon>Hexacorallia</taxon>
        <taxon>Scleractinia</taxon>
        <taxon>Caryophylliina</taxon>
        <taxon>Caryophylliidae</taxon>
        <taxon>Desmophyllum</taxon>
    </lineage>
</organism>
<sequence length="110" mass="12438">VHIDCQSTVADNCSAYALSDTTDVSFKQQCEHQHNEQCVTSVRPSTSYYKTSAERHKTQRFVLKKKGTRLCTSSSQHGKPSRHGRATSSGQCDKISHGWMSWTCWVPKLF</sequence>
<reference evidence="2" key="1">
    <citation type="submission" date="2023-01" db="EMBL/GenBank/DDBJ databases">
        <title>Genome assembly of the deep-sea coral Lophelia pertusa.</title>
        <authorList>
            <person name="Herrera S."/>
            <person name="Cordes E."/>
        </authorList>
    </citation>
    <scope>NUCLEOTIDE SEQUENCE</scope>
    <source>
        <strain evidence="2">USNM1676648</strain>
        <tissue evidence="2">Polyp</tissue>
    </source>
</reference>
<dbReference type="EMBL" id="MU825407">
    <property type="protein sequence ID" value="KAJ7391309.1"/>
    <property type="molecule type" value="Genomic_DNA"/>
</dbReference>
<protein>
    <submittedName>
        <fullName evidence="2">Uncharacterized protein</fullName>
    </submittedName>
</protein>
<evidence type="ECO:0000256" key="1">
    <source>
        <dbReference type="SAM" id="MobiDB-lite"/>
    </source>
</evidence>
<evidence type="ECO:0000313" key="2">
    <source>
        <dbReference type="EMBL" id="KAJ7391309.1"/>
    </source>
</evidence>
<feature type="region of interest" description="Disordered" evidence="1">
    <location>
        <begin position="71"/>
        <end position="91"/>
    </location>
</feature>
<dbReference type="OrthoDB" id="5979455at2759"/>
<comment type="caution">
    <text evidence="2">The sequence shown here is derived from an EMBL/GenBank/DDBJ whole genome shotgun (WGS) entry which is preliminary data.</text>
</comment>
<dbReference type="AlphaFoldDB" id="A0A9X0A1X0"/>
<gene>
    <name evidence="2" type="ORF">OS493_019442</name>
</gene>
<proteinExistence type="predicted"/>